<feature type="chain" id="PRO_5013106704" description="Peptidoglycan recognition protein family domain-containing protein" evidence="3">
    <location>
        <begin position="36"/>
        <end position="314"/>
    </location>
</feature>
<comment type="similarity">
    <text evidence="1">Belongs to the N-acetylmuramoyl-L-alanine amidase 2 family.</text>
</comment>
<evidence type="ECO:0000256" key="3">
    <source>
        <dbReference type="SAM" id="SignalP"/>
    </source>
</evidence>
<dbReference type="InterPro" id="IPR047763">
    <property type="entry name" value="PG_bind_dom_phiBT1-type"/>
</dbReference>
<accession>A0A2B7X542</accession>
<keyword evidence="6" id="KW-1185">Reference proteome</keyword>
<name>A0A2B7X542_POLH7</name>
<dbReference type="OrthoDB" id="10001926at2759"/>
<feature type="signal peptide" evidence="3">
    <location>
        <begin position="1"/>
        <end position="35"/>
    </location>
</feature>
<evidence type="ECO:0000259" key="4">
    <source>
        <dbReference type="SMART" id="SM00701"/>
    </source>
</evidence>
<dbReference type="PANTHER" id="PTHR11022">
    <property type="entry name" value="PEPTIDOGLYCAN RECOGNITION PROTEIN"/>
    <property type="match status" value="1"/>
</dbReference>
<feature type="domain" description="Peptidoglycan recognition protein family" evidence="4">
    <location>
        <begin position="36"/>
        <end position="181"/>
    </location>
</feature>
<comment type="caution">
    <text evidence="5">The sequence shown here is derived from an EMBL/GenBank/DDBJ whole genome shotgun (WGS) entry which is preliminary data.</text>
</comment>
<feature type="region of interest" description="Disordered" evidence="2">
    <location>
        <begin position="201"/>
        <end position="223"/>
    </location>
</feature>
<reference evidence="5 6" key="1">
    <citation type="submission" date="2017-10" db="EMBL/GenBank/DDBJ databases">
        <title>Comparative genomics in systemic dimorphic fungi from Ajellomycetaceae.</title>
        <authorList>
            <person name="Munoz J.F."/>
            <person name="Mcewen J.G."/>
            <person name="Clay O.K."/>
            <person name="Cuomo C.A."/>
        </authorList>
    </citation>
    <scope>NUCLEOTIDE SEQUENCE [LARGE SCALE GENOMIC DNA]</scope>
    <source>
        <strain evidence="5 6">UAMH7299</strain>
    </source>
</reference>
<evidence type="ECO:0000256" key="1">
    <source>
        <dbReference type="ARBA" id="ARBA00007553"/>
    </source>
</evidence>
<dbReference type="CDD" id="cd06583">
    <property type="entry name" value="PGRP"/>
    <property type="match status" value="1"/>
</dbReference>
<dbReference type="InterPro" id="IPR036505">
    <property type="entry name" value="Amidase/PGRP_sf"/>
</dbReference>
<dbReference type="Proteomes" id="UP000224634">
    <property type="component" value="Unassembled WGS sequence"/>
</dbReference>
<dbReference type="Gene3D" id="3.40.80.10">
    <property type="entry name" value="Peptidoglycan recognition protein-like"/>
    <property type="match status" value="1"/>
</dbReference>
<gene>
    <name evidence="5" type="ORF">AJ80_08605</name>
</gene>
<dbReference type="InterPro" id="IPR006619">
    <property type="entry name" value="PGRP_domain_met/bac"/>
</dbReference>
<dbReference type="PANTHER" id="PTHR11022:SF41">
    <property type="entry name" value="PEPTIDOGLYCAN-RECOGNITION PROTEIN LC-RELATED"/>
    <property type="match status" value="1"/>
</dbReference>
<dbReference type="GO" id="GO:0009253">
    <property type="term" value="P:peptidoglycan catabolic process"/>
    <property type="evidence" value="ECO:0007669"/>
    <property type="project" value="InterPro"/>
</dbReference>
<dbReference type="NCBIfam" id="NF038080">
    <property type="entry name" value="PG_bind_siph"/>
    <property type="match status" value="1"/>
</dbReference>
<evidence type="ECO:0000313" key="5">
    <source>
        <dbReference type="EMBL" id="PGH03903.1"/>
    </source>
</evidence>
<keyword evidence="3" id="KW-0732">Signal</keyword>
<dbReference type="GO" id="GO:0008270">
    <property type="term" value="F:zinc ion binding"/>
    <property type="evidence" value="ECO:0007669"/>
    <property type="project" value="InterPro"/>
</dbReference>
<dbReference type="InterPro" id="IPR015510">
    <property type="entry name" value="PGRP"/>
</dbReference>
<evidence type="ECO:0000313" key="6">
    <source>
        <dbReference type="Proteomes" id="UP000224634"/>
    </source>
</evidence>
<dbReference type="GO" id="GO:0008745">
    <property type="term" value="F:N-acetylmuramoyl-L-alanine amidase activity"/>
    <property type="evidence" value="ECO:0007669"/>
    <property type="project" value="InterPro"/>
</dbReference>
<dbReference type="STRING" id="1447883.A0A2B7X542"/>
<organism evidence="5 6">
    <name type="scientific">Polytolypa hystricis (strain UAMH7299)</name>
    <dbReference type="NCBI Taxonomy" id="1447883"/>
    <lineage>
        <taxon>Eukaryota</taxon>
        <taxon>Fungi</taxon>
        <taxon>Dikarya</taxon>
        <taxon>Ascomycota</taxon>
        <taxon>Pezizomycotina</taxon>
        <taxon>Eurotiomycetes</taxon>
        <taxon>Eurotiomycetidae</taxon>
        <taxon>Onygenales</taxon>
        <taxon>Onygenales incertae sedis</taxon>
        <taxon>Polytolypa</taxon>
    </lineage>
</organism>
<dbReference type="InterPro" id="IPR002502">
    <property type="entry name" value="Amidase_domain"/>
</dbReference>
<dbReference type="SMART" id="SM00701">
    <property type="entry name" value="PGRP"/>
    <property type="match status" value="1"/>
</dbReference>
<dbReference type="SUPFAM" id="SSF55846">
    <property type="entry name" value="N-acetylmuramoyl-L-alanine amidase-like"/>
    <property type="match status" value="1"/>
</dbReference>
<dbReference type="Pfam" id="PF01510">
    <property type="entry name" value="Amidase_2"/>
    <property type="match status" value="1"/>
</dbReference>
<feature type="compositionally biased region" description="Polar residues" evidence="2">
    <location>
        <begin position="202"/>
        <end position="223"/>
    </location>
</feature>
<sequence length="314" mass="33725">MRISNGQSRRRGGVRISTRILLFALLACLLHSAQAIKFVSRKGWGARSPKRNWDPISNPKGVKIHYLGTPFAPIAHSKCAGAVREVQNFQMDKSPENYFDIAYNLAVCPHGHVYEGRPAGYYSGANGGATLNAQHYAVVAMVGSSGLTTPTKAQIQGIKDAISYLRSKGAGNEIKGHRDGYDTQCPGGPLYDLVKSGALNPGGSSKSSTSNVKPATHTNSNTGNGVVAFPGANFFRSQPSSWIITAMGKRLVAEGCNPYRVGPGPQWTTVDKSAYSCWQKKLGYRGKDADGWPGKKSWDKLKVKGNNGAQLVKV</sequence>
<dbReference type="EMBL" id="PDNA01000205">
    <property type="protein sequence ID" value="PGH03903.1"/>
    <property type="molecule type" value="Genomic_DNA"/>
</dbReference>
<evidence type="ECO:0000256" key="2">
    <source>
        <dbReference type="SAM" id="MobiDB-lite"/>
    </source>
</evidence>
<protein>
    <recommendedName>
        <fullName evidence="4">Peptidoglycan recognition protein family domain-containing protein</fullName>
    </recommendedName>
</protein>
<dbReference type="AlphaFoldDB" id="A0A2B7X542"/>
<proteinExistence type="inferred from homology"/>